<evidence type="ECO:0000313" key="12">
    <source>
        <dbReference type="EMBL" id="MBB5224149.1"/>
    </source>
</evidence>
<dbReference type="GO" id="GO:0008360">
    <property type="term" value="P:regulation of cell shape"/>
    <property type="evidence" value="ECO:0007669"/>
    <property type="project" value="UniProtKB-UniRule"/>
</dbReference>
<proteinExistence type="inferred from homology"/>
<evidence type="ECO:0000256" key="2">
    <source>
        <dbReference type="ARBA" id="ARBA00005992"/>
    </source>
</evidence>
<comment type="similarity">
    <text evidence="2">Belongs to the YkuD family.</text>
</comment>
<dbReference type="PROSITE" id="PS52029">
    <property type="entry name" value="LD_TPASE"/>
    <property type="match status" value="1"/>
</dbReference>
<organism evidence="12 13">
    <name type="scientific">Amaricoccus macauensis</name>
    <dbReference type="NCBI Taxonomy" id="57001"/>
    <lineage>
        <taxon>Bacteria</taxon>
        <taxon>Pseudomonadati</taxon>
        <taxon>Pseudomonadota</taxon>
        <taxon>Alphaproteobacteria</taxon>
        <taxon>Rhodobacterales</taxon>
        <taxon>Paracoccaceae</taxon>
        <taxon>Amaricoccus</taxon>
    </lineage>
</organism>
<evidence type="ECO:0000256" key="4">
    <source>
        <dbReference type="ARBA" id="ARBA00022679"/>
    </source>
</evidence>
<dbReference type="InterPro" id="IPR005490">
    <property type="entry name" value="LD_TPept_cat_dom"/>
</dbReference>
<dbReference type="UniPathway" id="UPA00219"/>
<dbReference type="GO" id="GO:0018104">
    <property type="term" value="P:peptidoglycan-protein cross-linking"/>
    <property type="evidence" value="ECO:0007669"/>
    <property type="project" value="TreeGrafter"/>
</dbReference>
<feature type="domain" description="L,D-TPase catalytic" evidence="11">
    <location>
        <begin position="109"/>
        <end position="245"/>
    </location>
</feature>
<evidence type="ECO:0000256" key="10">
    <source>
        <dbReference type="SAM" id="SignalP"/>
    </source>
</evidence>
<keyword evidence="7 9" id="KW-0573">Peptidoglycan synthesis</keyword>
<protein>
    <submittedName>
        <fullName evidence="12">Lipoprotein-anchoring transpeptidase ErfK/SrfK</fullName>
    </submittedName>
</protein>
<keyword evidence="13" id="KW-1185">Reference proteome</keyword>
<gene>
    <name evidence="12" type="ORF">HNP73_004110</name>
</gene>
<dbReference type="InterPro" id="IPR038063">
    <property type="entry name" value="Transpep_catalytic_dom"/>
</dbReference>
<dbReference type="Pfam" id="PF03734">
    <property type="entry name" value="YkuD"/>
    <property type="match status" value="1"/>
</dbReference>
<evidence type="ECO:0000256" key="3">
    <source>
        <dbReference type="ARBA" id="ARBA00022676"/>
    </source>
</evidence>
<dbReference type="InterPro" id="IPR050979">
    <property type="entry name" value="LD-transpeptidase"/>
</dbReference>
<evidence type="ECO:0000256" key="7">
    <source>
        <dbReference type="ARBA" id="ARBA00022984"/>
    </source>
</evidence>
<keyword evidence="3" id="KW-0328">Glycosyltransferase</keyword>
<keyword evidence="6 9" id="KW-0133">Cell shape</keyword>
<evidence type="ECO:0000256" key="1">
    <source>
        <dbReference type="ARBA" id="ARBA00004752"/>
    </source>
</evidence>
<feature type="signal peptide" evidence="10">
    <location>
        <begin position="1"/>
        <end position="29"/>
    </location>
</feature>
<dbReference type="GO" id="GO:0071555">
    <property type="term" value="P:cell wall organization"/>
    <property type="evidence" value="ECO:0007669"/>
    <property type="project" value="UniProtKB-UniRule"/>
</dbReference>
<dbReference type="SUPFAM" id="SSF141523">
    <property type="entry name" value="L,D-transpeptidase catalytic domain-like"/>
    <property type="match status" value="1"/>
</dbReference>
<feature type="chain" id="PRO_5032570227" evidence="10">
    <location>
        <begin position="30"/>
        <end position="245"/>
    </location>
</feature>
<feature type="active site" description="Proton donor/acceptor" evidence="9">
    <location>
        <position position="205"/>
    </location>
</feature>
<dbReference type="GO" id="GO:0005576">
    <property type="term" value="C:extracellular region"/>
    <property type="evidence" value="ECO:0007669"/>
    <property type="project" value="TreeGrafter"/>
</dbReference>
<dbReference type="GO" id="GO:0071972">
    <property type="term" value="F:peptidoglycan L,D-transpeptidase activity"/>
    <property type="evidence" value="ECO:0007669"/>
    <property type="project" value="TreeGrafter"/>
</dbReference>
<accession>A0A840SM33</accession>
<sequence length="245" mass="25744">MTVVLEFEFDMNVRACALLVAAVALGACATVPATGPVVTEAVAPVPEAGRAAAAAAVPQPVRPAPDPALVAIYASRKDGSRTLPAVDVAAFHRELLRNEVDFPTTEAPGTVVIDTTGPFLYLVEPGGRATRYGIAIGREGFGWTGDGTIARRAKWPTWTPPPEMIARDPHVAKWAGGQPGGVTNPLGARALYINFGGADSGYRIHGTNMPKSIGWAASSGCFRMLNQDVIDLYDRVQIGAKVIVL</sequence>
<dbReference type="PANTHER" id="PTHR30582">
    <property type="entry name" value="L,D-TRANSPEPTIDASE"/>
    <property type="match status" value="1"/>
</dbReference>
<dbReference type="EMBL" id="JACHFM010000005">
    <property type="protein sequence ID" value="MBB5224149.1"/>
    <property type="molecule type" value="Genomic_DNA"/>
</dbReference>
<dbReference type="FunFam" id="2.40.440.10:FF:000002">
    <property type="entry name" value="L,D-transpeptidase ErfK/SrfK"/>
    <property type="match status" value="1"/>
</dbReference>
<evidence type="ECO:0000259" key="11">
    <source>
        <dbReference type="PROSITE" id="PS52029"/>
    </source>
</evidence>
<feature type="active site" description="Nucleophile" evidence="9">
    <location>
        <position position="221"/>
    </location>
</feature>
<reference evidence="12 13" key="1">
    <citation type="submission" date="2020-08" db="EMBL/GenBank/DDBJ databases">
        <title>Genomic Encyclopedia of Type Strains, Phase IV (KMG-IV): sequencing the most valuable type-strain genomes for metagenomic binning, comparative biology and taxonomic classification.</title>
        <authorList>
            <person name="Goeker M."/>
        </authorList>
    </citation>
    <scope>NUCLEOTIDE SEQUENCE [LARGE SCALE GENOMIC DNA]</scope>
    <source>
        <strain evidence="12 13">DSM 101730</strain>
    </source>
</reference>
<comment type="pathway">
    <text evidence="1 9">Cell wall biogenesis; peptidoglycan biosynthesis.</text>
</comment>
<dbReference type="GO" id="GO:0016757">
    <property type="term" value="F:glycosyltransferase activity"/>
    <property type="evidence" value="ECO:0007669"/>
    <property type="project" value="UniProtKB-KW"/>
</dbReference>
<evidence type="ECO:0000256" key="8">
    <source>
        <dbReference type="ARBA" id="ARBA00023316"/>
    </source>
</evidence>
<comment type="caution">
    <text evidence="12">The sequence shown here is derived from an EMBL/GenBank/DDBJ whole genome shotgun (WGS) entry which is preliminary data.</text>
</comment>
<keyword evidence="12" id="KW-0449">Lipoprotein</keyword>
<evidence type="ECO:0000256" key="5">
    <source>
        <dbReference type="ARBA" id="ARBA00022801"/>
    </source>
</evidence>
<dbReference type="PANTHER" id="PTHR30582:SF24">
    <property type="entry name" value="L,D-TRANSPEPTIDASE ERFK_SRFK-RELATED"/>
    <property type="match status" value="1"/>
</dbReference>
<keyword evidence="8 9" id="KW-0961">Cell wall biogenesis/degradation</keyword>
<evidence type="ECO:0000313" key="13">
    <source>
        <dbReference type="Proteomes" id="UP000549457"/>
    </source>
</evidence>
<dbReference type="CDD" id="cd16913">
    <property type="entry name" value="YkuD_like"/>
    <property type="match status" value="1"/>
</dbReference>
<name>A0A840SM33_9RHOB</name>
<keyword evidence="5" id="KW-0378">Hydrolase</keyword>
<dbReference type="Proteomes" id="UP000549457">
    <property type="component" value="Unassembled WGS sequence"/>
</dbReference>
<evidence type="ECO:0000256" key="6">
    <source>
        <dbReference type="ARBA" id="ARBA00022960"/>
    </source>
</evidence>
<keyword evidence="10" id="KW-0732">Signal</keyword>
<dbReference type="RefSeq" id="WP_221288901.1">
    <property type="nucleotide sequence ID" value="NZ_JACHFM010000005.1"/>
</dbReference>
<keyword evidence="4" id="KW-0808">Transferase</keyword>
<dbReference type="AlphaFoldDB" id="A0A840SM33"/>
<evidence type="ECO:0000256" key="9">
    <source>
        <dbReference type="PROSITE-ProRule" id="PRU01373"/>
    </source>
</evidence>
<dbReference type="Gene3D" id="2.40.440.10">
    <property type="entry name" value="L,D-transpeptidase catalytic domain-like"/>
    <property type="match status" value="1"/>
</dbReference>